<evidence type="ECO:0000256" key="6">
    <source>
        <dbReference type="SAM" id="Phobius"/>
    </source>
</evidence>
<evidence type="ECO:0000256" key="4">
    <source>
        <dbReference type="ARBA" id="ARBA00022989"/>
    </source>
</evidence>
<dbReference type="InterPro" id="IPR051791">
    <property type="entry name" value="Pra-immunoreactive"/>
</dbReference>
<dbReference type="PATRIC" id="fig|1278073.3.peg.3247"/>
<reference evidence="8 9" key="1">
    <citation type="journal article" date="2013" name="Genome Announc.">
        <title>Complete genome sequence of Myxococcus stipitatus strain DSM 14675, a fruiting myxobacterium.</title>
        <authorList>
            <person name="Huntley S."/>
            <person name="Kneip S."/>
            <person name="Treuner-Lange A."/>
            <person name="Sogaard-Andersen L."/>
        </authorList>
    </citation>
    <scope>NUCLEOTIDE SEQUENCE [LARGE SCALE GENOMIC DNA]</scope>
    <source>
        <strain evidence="9">DSM 14675 / JCM 12634 / Mx s8</strain>
    </source>
</reference>
<dbReference type="AlphaFoldDB" id="L7UA98"/>
<evidence type="ECO:0000259" key="7">
    <source>
        <dbReference type="Pfam" id="PF06271"/>
    </source>
</evidence>
<organism evidence="8 9">
    <name type="scientific">Myxococcus stipitatus (strain DSM 14675 / JCM 12634 / Mx s8)</name>
    <dbReference type="NCBI Taxonomy" id="1278073"/>
    <lineage>
        <taxon>Bacteria</taxon>
        <taxon>Pseudomonadati</taxon>
        <taxon>Myxococcota</taxon>
        <taxon>Myxococcia</taxon>
        <taxon>Myxococcales</taxon>
        <taxon>Cystobacterineae</taxon>
        <taxon>Myxococcaceae</taxon>
        <taxon>Myxococcus</taxon>
    </lineage>
</organism>
<evidence type="ECO:0000256" key="2">
    <source>
        <dbReference type="ARBA" id="ARBA00022475"/>
    </source>
</evidence>
<dbReference type="Proteomes" id="UP000011131">
    <property type="component" value="Chromosome"/>
</dbReference>
<dbReference type="HOGENOM" id="CLU_1487524_0_0_7"/>
<dbReference type="EMBL" id="CP004025">
    <property type="protein sequence ID" value="AGC44502.1"/>
    <property type="molecule type" value="Genomic_DNA"/>
</dbReference>
<dbReference type="OrthoDB" id="5349007at2"/>
<proteinExistence type="predicted"/>
<dbReference type="STRING" id="1278073.MYSTI_03188"/>
<keyword evidence="3 6" id="KW-0812">Transmembrane</keyword>
<dbReference type="InterPro" id="IPR010432">
    <property type="entry name" value="RDD"/>
</dbReference>
<keyword evidence="4 6" id="KW-1133">Transmembrane helix</keyword>
<dbReference type="Pfam" id="PF06271">
    <property type="entry name" value="RDD"/>
    <property type="match status" value="1"/>
</dbReference>
<feature type="domain" description="RDD" evidence="7">
    <location>
        <begin position="63"/>
        <end position="196"/>
    </location>
</feature>
<evidence type="ECO:0000256" key="5">
    <source>
        <dbReference type="ARBA" id="ARBA00023136"/>
    </source>
</evidence>
<dbReference type="PANTHER" id="PTHR36115">
    <property type="entry name" value="PROLINE-RICH ANTIGEN HOMOLOG-RELATED"/>
    <property type="match status" value="1"/>
</dbReference>
<name>L7UA98_MYXSD</name>
<evidence type="ECO:0000256" key="3">
    <source>
        <dbReference type="ARBA" id="ARBA00022692"/>
    </source>
</evidence>
<dbReference type="KEGG" id="msd:MYSTI_03188"/>
<evidence type="ECO:0000256" key="1">
    <source>
        <dbReference type="ARBA" id="ARBA00004651"/>
    </source>
</evidence>
<feature type="transmembrane region" description="Helical" evidence="6">
    <location>
        <begin position="69"/>
        <end position="93"/>
    </location>
</feature>
<dbReference type="PANTHER" id="PTHR36115:SF4">
    <property type="entry name" value="MEMBRANE PROTEIN"/>
    <property type="match status" value="1"/>
</dbReference>
<accession>L7UA98</accession>
<keyword evidence="5 6" id="KW-0472">Membrane</keyword>
<dbReference type="eggNOG" id="COG1714">
    <property type="taxonomic scope" value="Bacteria"/>
</dbReference>
<dbReference type="RefSeq" id="WP_015348763.1">
    <property type="nucleotide sequence ID" value="NC_020126.1"/>
</dbReference>
<evidence type="ECO:0000313" key="8">
    <source>
        <dbReference type="EMBL" id="AGC44502.1"/>
    </source>
</evidence>
<gene>
    <name evidence="8" type="ordered locus">MYSTI_03188</name>
</gene>
<evidence type="ECO:0000313" key="9">
    <source>
        <dbReference type="Proteomes" id="UP000011131"/>
    </source>
</evidence>
<sequence length="212" mass="23490">MPLPPSSETESVPQAHCPLHPEVLATGICQRCGTFICVDCRRRGRDGRSYCGPCLNKALPALASRRDRFWANLVDSLFVTLPLLGGIIMPIIAFSDSAKEGPDDFGVFLLLSPLLVLVVTLGIQIAMVVKTGQSLGKRWRGIRVIRMNGQPITIVRLALLRNLLPVWLSQVTGVFGLVDALFIFREDHRCLHDHLADTQVVNVESDRPLRPY</sequence>
<comment type="subcellular location">
    <subcellularLocation>
        <location evidence="1">Cell membrane</location>
        <topology evidence="1">Multi-pass membrane protein</topology>
    </subcellularLocation>
</comment>
<dbReference type="SUPFAM" id="SSF57845">
    <property type="entry name" value="B-box zinc-binding domain"/>
    <property type="match status" value="1"/>
</dbReference>
<protein>
    <submittedName>
        <fullName evidence="8">RDD family protein</fullName>
    </submittedName>
</protein>
<dbReference type="GO" id="GO:0005886">
    <property type="term" value="C:plasma membrane"/>
    <property type="evidence" value="ECO:0007669"/>
    <property type="project" value="UniProtKB-SubCell"/>
</dbReference>
<keyword evidence="9" id="KW-1185">Reference proteome</keyword>
<keyword evidence="2" id="KW-1003">Cell membrane</keyword>
<feature type="transmembrane region" description="Helical" evidence="6">
    <location>
        <begin position="105"/>
        <end position="129"/>
    </location>
</feature>